<dbReference type="EMBL" id="CP021983">
    <property type="protein sequence ID" value="ASC71046.1"/>
    <property type="molecule type" value="Genomic_DNA"/>
</dbReference>
<keyword evidence="2" id="KW-1185">Reference proteome</keyword>
<organism evidence="1 2">
    <name type="scientific">Halomicronema hongdechloris C2206</name>
    <dbReference type="NCBI Taxonomy" id="1641165"/>
    <lineage>
        <taxon>Bacteria</taxon>
        <taxon>Bacillati</taxon>
        <taxon>Cyanobacteriota</taxon>
        <taxon>Cyanophyceae</taxon>
        <taxon>Nodosilineales</taxon>
        <taxon>Nodosilineaceae</taxon>
        <taxon>Halomicronema</taxon>
    </lineage>
</organism>
<dbReference type="KEGG" id="hhg:XM38_019950"/>
<gene>
    <name evidence="1" type="ORF">XM38_019950</name>
</gene>
<name>A0A1Z3HL98_9CYAN</name>
<evidence type="ECO:0000313" key="1">
    <source>
        <dbReference type="EMBL" id="ASC71046.1"/>
    </source>
</evidence>
<dbReference type="RefSeq" id="WP_256995811.1">
    <property type="nucleotide sequence ID" value="NZ_CP021983.2"/>
</dbReference>
<protein>
    <submittedName>
        <fullName evidence="1">Uncharacterized protein</fullName>
    </submittedName>
</protein>
<accession>A0A1Z3HL98</accession>
<sequence length="93" mass="10768">MVERELWMQHGWDWLSYGKVGQTLAMDTPQEDEYDADWAEVRIDFEAPDGYEAGAYAARVEVAGEVLTQWRSGEEHPLEPVKQYQVTQLHRVA</sequence>
<proteinExistence type="predicted"/>
<dbReference type="Proteomes" id="UP000191901">
    <property type="component" value="Chromosome"/>
</dbReference>
<reference evidence="1 2" key="1">
    <citation type="journal article" date="2016" name="Biochim. Biophys. Acta">
        <title>Characterization of red-shifted phycobilisomes isolated from the chlorophyll f-containing cyanobacterium Halomicronema hongdechloris.</title>
        <authorList>
            <person name="Li Y."/>
            <person name="Lin Y."/>
            <person name="Garvey C.J."/>
            <person name="Birch D."/>
            <person name="Corkery R.W."/>
            <person name="Loughlin P.C."/>
            <person name="Scheer H."/>
            <person name="Willows R.D."/>
            <person name="Chen M."/>
        </authorList>
    </citation>
    <scope>NUCLEOTIDE SEQUENCE [LARGE SCALE GENOMIC DNA]</scope>
    <source>
        <strain evidence="1 2">C2206</strain>
    </source>
</reference>
<dbReference type="AlphaFoldDB" id="A0A1Z3HL98"/>
<evidence type="ECO:0000313" key="2">
    <source>
        <dbReference type="Proteomes" id="UP000191901"/>
    </source>
</evidence>